<evidence type="ECO:0000313" key="2">
    <source>
        <dbReference type="Proteomes" id="UP000299102"/>
    </source>
</evidence>
<accession>A0A4C1SXC4</accession>
<comment type="caution">
    <text evidence="1">The sequence shown here is derived from an EMBL/GenBank/DDBJ whole genome shotgun (WGS) entry which is preliminary data.</text>
</comment>
<proteinExistence type="predicted"/>
<keyword evidence="2" id="KW-1185">Reference proteome</keyword>
<evidence type="ECO:0000313" key="1">
    <source>
        <dbReference type="EMBL" id="GBP06606.1"/>
    </source>
</evidence>
<dbReference type="AlphaFoldDB" id="A0A4C1SXC4"/>
<dbReference type="Proteomes" id="UP000299102">
    <property type="component" value="Unassembled WGS sequence"/>
</dbReference>
<reference evidence="1 2" key="1">
    <citation type="journal article" date="2019" name="Commun. Biol.">
        <title>The bagworm genome reveals a unique fibroin gene that provides high tensile strength.</title>
        <authorList>
            <person name="Kono N."/>
            <person name="Nakamura H."/>
            <person name="Ohtoshi R."/>
            <person name="Tomita M."/>
            <person name="Numata K."/>
            <person name="Arakawa K."/>
        </authorList>
    </citation>
    <scope>NUCLEOTIDE SEQUENCE [LARGE SCALE GENOMIC DNA]</scope>
</reference>
<name>A0A4C1SXC4_EUMVA</name>
<sequence>MSSNKSFRVHFVVLKHTRPPHHLVLKNRKLHQYWKDGFILNSNFLAGLSLRILCAPSSCFLPESVLSLSLS</sequence>
<dbReference type="EMBL" id="BGZK01004063">
    <property type="protein sequence ID" value="GBP06606.1"/>
    <property type="molecule type" value="Genomic_DNA"/>
</dbReference>
<organism evidence="1 2">
    <name type="scientific">Eumeta variegata</name>
    <name type="common">Bagworm moth</name>
    <name type="synonym">Eumeta japonica</name>
    <dbReference type="NCBI Taxonomy" id="151549"/>
    <lineage>
        <taxon>Eukaryota</taxon>
        <taxon>Metazoa</taxon>
        <taxon>Ecdysozoa</taxon>
        <taxon>Arthropoda</taxon>
        <taxon>Hexapoda</taxon>
        <taxon>Insecta</taxon>
        <taxon>Pterygota</taxon>
        <taxon>Neoptera</taxon>
        <taxon>Endopterygota</taxon>
        <taxon>Lepidoptera</taxon>
        <taxon>Glossata</taxon>
        <taxon>Ditrysia</taxon>
        <taxon>Tineoidea</taxon>
        <taxon>Psychidae</taxon>
        <taxon>Oiketicinae</taxon>
        <taxon>Eumeta</taxon>
    </lineage>
</organism>
<protein>
    <submittedName>
        <fullName evidence="1">Uncharacterized protein</fullName>
    </submittedName>
</protein>
<gene>
    <name evidence="1" type="ORF">EVAR_103436_1</name>
</gene>